<accession>A0A414FPN6</accession>
<reference evidence="1 2" key="1">
    <citation type="submission" date="2018-08" db="EMBL/GenBank/DDBJ databases">
        <title>A genome reference for cultivated species of the human gut microbiota.</title>
        <authorList>
            <person name="Zou Y."/>
            <person name="Xue W."/>
            <person name="Luo G."/>
        </authorList>
    </citation>
    <scope>NUCLEOTIDE SEQUENCE [LARGE SCALE GENOMIC DNA]</scope>
    <source>
        <strain evidence="1 2">AM31-16AC</strain>
    </source>
</reference>
<proteinExistence type="predicted"/>
<gene>
    <name evidence="1" type="ORF">DW794_03620</name>
</gene>
<organism evidence="1 2">
    <name type="scientific">Bacteroides caccae</name>
    <dbReference type="NCBI Taxonomy" id="47678"/>
    <lineage>
        <taxon>Bacteria</taxon>
        <taxon>Pseudomonadati</taxon>
        <taxon>Bacteroidota</taxon>
        <taxon>Bacteroidia</taxon>
        <taxon>Bacteroidales</taxon>
        <taxon>Bacteroidaceae</taxon>
        <taxon>Bacteroides</taxon>
    </lineage>
</organism>
<dbReference type="AlphaFoldDB" id="A0A414FPN6"/>
<comment type="caution">
    <text evidence="1">The sequence shown here is derived from an EMBL/GenBank/DDBJ whole genome shotgun (WGS) entry which is preliminary data.</text>
</comment>
<dbReference type="EMBL" id="QSJD01000004">
    <property type="protein sequence ID" value="RHD52091.1"/>
    <property type="molecule type" value="Genomic_DNA"/>
</dbReference>
<name>A0A414FPN6_9BACE</name>
<evidence type="ECO:0000313" key="2">
    <source>
        <dbReference type="Proteomes" id="UP000284689"/>
    </source>
</evidence>
<evidence type="ECO:0000313" key="1">
    <source>
        <dbReference type="EMBL" id="RHD52091.1"/>
    </source>
</evidence>
<dbReference type="Proteomes" id="UP000284689">
    <property type="component" value="Unassembled WGS sequence"/>
</dbReference>
<protein>
    <submittedName>
        <fullName evidence="1">Uncharacterized protein</fullName>
    </submittedName>
</protein>
<sequence>MPNNVESNGRVYSLPFLILFYMKINFRLPYDNEAAHSQIKLMMKCRLRINIEFMENSDNIPSVWVETINTRRFMYQLSPQSWKWLWEYLKNGDDEDFGIFPMKVNPYEGFDFQFDTLKSLIDMGYAIQFVPTLRETFCFVSALLSLNNGKIFFRMRRTDIIMNYIETIKAVA</sequence>